<dbReference type="Proteomes" id="UP000193642">
    <property type="component" value="Unassembled WGS sequence"/>
</dbReference>
<dbReference type="PANTHER" id="PTHR48050:SF13">
    <property type="entry name" value="STEROL 3-BETA-GLUCOSYLTRANSFERASE UGT80A2"/>
    <property type="match status" value="1"/>
</dbReference>
<dbReference type="STRING" id="329046.A0A1Y2CIB9"/>
<evidence type="ECO:0000313" key="2">
    <source>
        <dbReference type="EMBL" id="ORY46779.1"/>
    </source>
</evidence>
<evidence type="ECO:0000259" key="1">
    <source>
        <dbReference type="Pfam" id="PF03033"/>
    </source>
</evidence>
<gene>
    <name evidence="2" type="ORF">BCR33DRAFT_808776</name>
</gene>
<keyword evidence="2" id="KW-0808">Transferase</keyword>
<dbReference type="Pfam" id="PF03033">
    <property type="entry name" value="Glyco_transf_28"/>
    <property type="match status" value="1"/>
</dbReference>
<dbReference type="GO" id="GO:0016758">
    <property type="term" value="F:hexosyltransferase activity"/>
    <property type="evidence" value="ECO:0007669"/>
    <property type="project" value="InterPro"/>
</dbReference>
<proteinExistence type="predicted"/>
<dbReference type="PANTHER" id="PTHR48050">
    <property type="entry name" value="STEROL 3-BETA-GLUCOSYLTRANSFERASE"/>
    <property type="match status" value="1"/>
</dbReference>
<reference evidence="2 3" key="1">
    <citation type="submission" date="2016-07" db="EMBL/GenBank/DDBJ databases">
        <title>Pervasive Adenine N6-methylation of Active Genes in Fungi.</title>
        <authorList>
            <consortium name="DOE Joint Genome Institute"/>
            <person name="Mondo S.J."/>
            <person name="Dannebaum R.O."/>
            <person name="Kuo R.C."/>
            <person name="Labutti K."/>
            <person name="Haridas S."/>
            <person name="Kuo A."/>
            <person name="Salamov A."/>
            <person name="Ahrendt S.R."/>
            <person name="Lipzen A."/>
            <person name="Sullivan W."/>
            <person name="Andreopoulos W.B."/>
            <person name="Clum A."/>
            <person name="Lindquist E."/>
            <person name="Daum C."/>
            <person name="Ramamoorthy G.K."/>
            <person name="Gryganskyi A."/>
            <person name="Culley D."/>
            <person name="Magnuson J.K."/>
            <person name="James T.Y."/>
            <person name="O'Malley M.A."/>
            <person name="Stajich J.E."/>
            <person name="Spatafora J.W."/>
            <person name="Visel A."/>
            <person name="Grigoriev I.V."/>
        </authorList>
    </citation>
    <scope>NUCLEOTIDE SEQUENCE [LARGE SCALE GENOMIC DNA]</scope>
    <source>
        <strain evidence="2 3">JEL800</strain>
    </source>
</reference>
<dbReference type="AlphaFoldDB" id="A0A1Y2CIB9"/>
<dbReference type="GO" id="GO:0005975">
    <property type="term" value="P:carbohydrate metabolic process"/>
    <property type="evidence" value="ECO:0007669"/>
    <property type="project" value="InterPro"/>
</dbReference>
<dbReference type="OrthoDB" id="5835829at2759"/>
<dbReference type="EMBL" id="MCGO01000015">
    <property type="protein sequence ID" value="ORY46779.1"/>
    <property type="molecule type" value="Genomic_DNA"/>
</dbReference>
<evidence type="ECO:0000313" key="3">
    <source>
        <dbReference type="Proteomes" id="UP000193642"/>
    </source>
</evidence>
<accession>A0A1Y2CIB9</accession>
<feature type="domain" description="Glycosyltransferase family 28 N-terminal" evidence="1">
    <location>
        <begin position="3"/>
        <end position="112"/>
    </location>
</feature>
<organism evidence="2 3">
    <name type="scientific">Rhizoclosmatium globosum</name>
    <dbReference type="NCBI Taxonomy" id="329046"/>
    <lineage>
        <taxon>Eukaryota</taxon>
        <taxon>Fungi</taxon>
        <taxon>Fungi incertae sedis</taxon>
        <taxon>Chytridiomycota</taxon>
        <taxon>Chytridiomycota incertae sedis</taxon>
        <taxon>Chytridiomycetes</taxon>
        <taxon>Chytridiales</taxon>
        <taxon>Chytriomycetaceae</taxon>
        <taxon>Rhizoclosmatium</taxon>
    </lineage>
</organism>
<dbReference type="Gene3D" id="3.40.50.2000">
    <property type="entry name" value="Glycogen Phosphorylase B"/>
    <property type="match status" value="1"/>
</dbReference>
<dbReference type="InterPro" id="IPR050426">
    <property type="entry name" value="Glycosyltransferase_28"/>
</dbReference>
<keyword evidence="3" id="KW-1185">Reference proteome</keyword>
<dbReference type="InterPro" id="IPR004276">
    <property type="entry name" value="GlycoTrans_28_N"/>
</dbReference>
<name>A0A1Y2CIB9_9FUNG</name>
<sequence>MKIAFVVLGSRGDVQPFVAIAKELIRRGIPAVILAQRLFQPWIEREGIQFVDLPGHLTKDMSESLVAQALTTGNMKLLLNDFYNKERLGKTVHQVLTYLKNDKDVTLVVCGPAVTFLAPMMHYLSGVPFCGIHLVLDLFPSSQIPCQVFPWILPFGLSIRLCNLLLHSVVHAPVLKHVRNLDFSEFSNINMVKAVLPPQRILPHYFACSHNIMPRPSDWPADILVGGNVLYENRFGNNLLSPETEAFLDDGDAPVYIGFGSMAADLCTDFFAFINEVVEHSAQAIRFIVFARNME</sequence>
<comment type="caution">
    <text evidence="2">The sequence shown here is derived from an EMBL/GenBank/DDBJ whole genome shotgun (WGS) entry which is preliminary data.</text>
</comment>
<dbReference type="SUPFAM" id="SSF53756">
    <property type="entry name" value="UDP-Glycosyltransferase/glycogen phosphorylase"/>
    <property type="match status" value="1"/>
</dbReference>
<protein>
    <submittedName>
        <fullName evidence="2">UDP-Glycosyltransferase/glycogen phosphorylase</fullName>
    </submittedName>
</protein>